<dbReference type="RefSeq" id="WP_189252409.1">
    <property type="nucleotide sequence ID" value="NZ_BMRE01000002.1"/>
</dbReference>
<keyword evidence="2" id="KW-1185">Reference proteome</keyword>
<gene>
    <name evidence="1" type="ORF">GCM10010178_10550</name>
</gene>
<evidence type="ECO:0000313" key="2">
    <source>
        <dbReference type="Proteomes" id="UP000649573"/>
    </source>
</evidence>
<dbReference type="Proteomes" id="UP000649573">
    <property type="component" value="Unassembled WGS sequence"/>
</dbReference>
<proteinExistence type="predicted"/>
<comment type="caution">
    <text evidence="1">The sequence shown here is derived from an EMBL/GenBank/DDBJ whole genome shotgun (WGS) entry which is preliminary data.</text>
</comment>
<accession>A0ABQ2UEL1</accession>
<dbReference type="EMBL" id="BMRE01000002">
    <property type="protein sequence ID" value="GGU20332.1"/>
    <property type="molecule type" value="Genomic_DNA"/>
</dbReference>
<reference evidence="2" key="1">
    <citation type="journal article" date="2019" name="Int. J. Syst. Evol. Microbiol.">
        <title>The Global Catalogue of Microorganisms (GCM) 10K type strain sequencing project: providing services to taxonomists for standard genome sequencing and annotation.</title>
        <authorList>
            <consortium name="The Broad Institute Genomics Platform"/>
            <consortium name="The Broad Institute Genome Sequencing Center for Infectious Disease"/>
            <person name="Wu L."/>
            <person name="Ma J."/>
        </authorList>
    </citation>
    <scope>NUCLEOTIDE SEQUENCE [LARGE SCALE GENOMIC DNA]</scope>
    <source>
        <strain evidence="2">JCM 3296</strain>
    </source>
</reference>
<organism evidence="1 2">
    <name type="scientific">Lentzea flava</name>
    <dbReference type="NCBI Taxonomy" id="103732"/>
    <lineage>
        <taxon>Bacteria</taxon>
        <taxon>Bacillati</taxon>
        <taxon>Actinomycetota</taxon>
        <taxon>Actinomycetes</taxon>
        <taxon>Pseudonocardiales</taxon>
        <taxon>Pseudonocardiaceae</taxon>
        <taxon>Lentzea</taxon>
    </lineage>
</organism>
<evidence type="ECO:0000313" key="1">
    <source>
        <dbReference type="EMBL" id="GGU20332.1"/>
    </source>
</evidence>
<dbReference type="SUPFAM" id="SSF55073">
    <property type="entry name" value="Nucleotide cyclase"/>
    <property type="match status" value="1"/>
</dbReference>
<protein>
    <submittedName>
        <fullName evidence="1">Uncharacterized protein</fullName>
    </submittedName>
</protein>
<sequence>MLHDPLTGLPGHALLLDRLEQSLIRARTRGTLVTLVLITAPDSLLDAAHALRAGLRPDFTVARYRDTVLAVLAEHDFGDGSPIASLIRQLVGESAQIHWVTSDGDSAPDDVIATAESR</sequence>
<name>A0ABQ2UEL1_9PSEU</name>
<dbReference type="InterPro" id="IPR029787">
    <property type="entry name" value="Nucleotide_cyclase"/>
</dbReference>